<dbReference type="AlphaFoldDB" id="A0A9P8Q2W4"/>
<dbReference type="EMBL" id="JAEUBG010003209">
    <property type="protein sequence ID" value="KAH3683207.1"/>
    <property type="molecule type" value="Genomic_DNA"/>
</dbReference>
<proteinExistence type="predicted"/>
<reference evidence="1" key="2">
    <citation type="submission" date="2021-01" db="EMBL/GenBank/DDBJ databases">
        <authorList>
            <person name="Schikora-Tamarit M.A."/>
        </authorList>
    </citation>
    <scope>NUCLEOTIDE SEQUENCE</scope>
    <source>
        <strain evidence="1">CBS2887</strain>
    </source>
</reference>
<protein>
    <submittedName>
        <fullName evidence="1">Uncharacterized protein</fullName>
    </submittedName>
</protein>
<dbReference type="Proteomes" id="UP000774326">
    <property type="component" value="Unassembled WGS sequence"/>
</dbReference>
<organism evidence="1 2">
    <name type="scientific">Wickerhamomyces pijperi</name>
    <name type="common">Yeast</name>
    <name type="synonym">Pichia pijperi</name>
    <dbReference type="NCBI Taxonomy" id="599730"/>
    <lineage>
        <taxon>Eukaryota</taxon>
        <taxon>Fungi</taxon>
        <taxon>Dikarya</taxon>
        <taxon>Ascomycota</taxon>
        <taxon>Saccharomycotina</taxon>
        <taxon>Saccharomycetes</taxon>
        <taxon>Phaffomycetales</taxon>
        <taxon>Wickerhamomycetaceae</taxon>
        <taxon>Wickerhamomyces</taxon>
    </lineage>
</organism>
<comment type="caution">
    <text evidence="1">The sequence shown here is derived from an EMBL/GenBank/DDBJ whole genome shotgun (WGS) entry which is preliminary data.</text>
</comment>
<evidence type="ECO:0000313" key="1">
    <source>
        <dbReference type="EMBL" id="KAH3683207.1"/>
    </source>
</evidence>
<gene>
    <name evidence="1" type="ORF">WICPIJ_005820</name>
</gene>
<accession>A0A9P8Q2W4</accession>
<reference evidence="1" key="1">
    <citation type="journal article" date="2021" name="Open Biol.">
        <title>Shared evolutionary footprints suggest mitochondrial oxidative damage underlies multiple complex I losses in fungi.</title>
        <authorList>
            <person name="Schikora-Tamarit M.A."/>
            <person name="Marcet-Houben M."/>
            <person name="Nosek J."/>
            <person name="Gabaldon T."/>
        </authorList>
    </citation>
    <scope>NUCLEOTIDE SEQUENCE</scope>
    <source>
        <strain evidence="1">CBS2887</strain>
    </source>
</reference>
<keyword evidence="2" id="KW-1185">Reference proteome</keyword>
<sequence length="181" mass="19884">MKFNVILKCLLGLLDIKSNTTHNVVGLGKTELYEFKKESHPCPSVRVLNHCIDGDISKGLAFRGELYHLAQLLKSSISSLSLHFLIEGLQIAALPGLDRLHDVAVNLAQDNTLDPNIVIQWLSVVGINQVNGKVASRTVSSLAKPPIWSFTEICITIIKLHTWNLNFQGIGVIPITLGIGW</sequence>
<evidence type="ECO:0000313" key="2">
    <source>
        <dbReference type="Proteomes" id="UP000774326"/>
    </source>
</evidence>
<name>A0A9P8Q2W4_WICPI</name>